<organism evidence="4 5">
    <name type="scientific">Novosphingobium capsulatum</name>
    <dbReference type="NCBI Taxonomy" id="13688"/>
    <lineage>
        <taxon>Bacteria</taxon>
        <taxon>Pseudomonadati</taxon>
        <taxon>Pseudomonadota</taxon>
        <taxon>Alphaproteobacteria</taxon>
        <taxon>Sphingomonadales</taxon>
        <taxon>Sphingomonadaceae</taxon>
        <taxon>Novosphingobium</taxon>
    </lineage>
</organism>
<accession>A0ABU1MNB3</accession>
<evidence type="ECO:0000313" key="5">
    <source>
        <dbReference type="Proteomes" id="UP001184150"/>
    </source>
</evidence>
<dbReference type="Pfam" id="PF00326">
    <property type="entry name" value="Peptidase_S9"/>
    <property type="match status" value="1"/>
</dbReference>
<evidence type="ECO:0000256" key="1">
    <source>
        <dbReference type="SAM" id="SignalP"/>
    </source>
</evidence>
<dbReference type="PANTHER" id="PTHR11731">
    <property type="entry name" value="PROTEASE FAMILY S9B,C DIPEPTIDYL-PEPTIDASE IV-RELATED"/>
    <property type="match status" value="1"/>
</dbReference>
<dbReference type="Gene3D" id="3.40.50.1820">
    <property type="entry name" value="alpha/beta hydrolase"/>
    <property type="match status" value="1"/>
</dbReference>
<evidence type="ECO:0000313" key="4">
    <source>
        <dbReference type="EMBL" id="MDR6511830.1"/>
    </source>
</evidence>
<dbReference type="Proteomes" id="UP001184150">
    <property type="component" value="Unassembled WGS sequence"/>
</dbReference>
<dbReference type="Gene3D" id="2.140.10.30">
    <property type="entry name" value="Dipeptidylpeptidase IV, N-terminal domain"/>
    <property type="match status" value="1"/>
</dbReference>
<dbReference type="InterPro" id="IPR050278">
    <property type="entry name" value="Serine_Prot_S9B/DPPIV"/>
</dbReference>
<evidence type="ECO:0000259" key="3">
    <source>
        <dbReference type="Pfam" id="PF00930"/>
    </source>
</evidence>
<comment type="caution">
    <text evidence="4">The sequence shown here is derived from an EMBL/GenBank/DDBJ whole genome shotgun (WGS) entry which is preliminary data.</text>
</comment>
<keyword evidence="5" id="KW-1185">Reference proteome</keyword>
<proteinExistence type="predicted"/>
<dbReference type="InterPro" id="IPR029058">
    <property type="entry name" value="AB_hydrolase_fold"/>
</dbReference>
<dbReference type="InterPro" id="IPR001375">
    <property type="entry name" value="Peptidase_S9_cat"/>
</dbReference>
<keyword evidence="1" id="KW-0732">Signal</keyword>
<feature type="signal peptide" evidence="1">
    <location>
        <begin position="1"/>
        <end position="21"/>
    </location>
</feature>
<dbReference type="RefSeq" id="WP_168352848.1">
    <property type="nucleotide sequence ID" value="NZ_JAVDRD010000006.1"/>
</dbReference>
<gene>
    <name evidence="4" type="ORF">J2792_002706</name>
</gene>
<reference evidence="4 5" key="1">
    <citation type="submission" date="2023-07" db="EMBL/GenBank/DDBJ databases">
        <title>Sorghum-associated microbial communities from plants grown in Nebraska, USA.</title>
        <authorList>
            <person name="Schachtman D."/>
        </authorList>
    </citation>
    <scope>NUCLEOTIDE SEQUENCE [LARGE SCALE GENOMIC DNA]</scope>
    <source>
        <strain evidence="4 5">DS1027</strain>
    </source>
</reference>
<dbReference type="InterPro" id="IPR002469">
    <property type="entry name" value="Peptidase_S9B_N"/>
</dbReference>
<dbReference type="GO" id="GO:0008239">
    <property type="term" value="F:dipeptidyl-peptidase activity"/>
    <property type="evidence" value="ECO:0007669"/>
    <property type="project" value="UniProtKB-EC"/>
</dbReference>
<evidence type="ECO:0000259" key="2">
    <source>
        <dbReference type="Pfam" id="PF00326"/>
    </source>
</evidence>
<feature type="domain" description="Dipeptidylpeptidase IV N-terminal" evidence="3">
    <location>
        <begin position="153"/>
        <end position="464"/>
    </location>
</feature>
<name>A0ABU1MNB3_9SPHN</name>
<dbReference type="SUPFAM" id="SSF53474">
    <property type="entry name" value="alpha/beta-Hydrolases"/>
    <property type="match status" value="1"/>
</dbReference>
<dbReference type="EMBL" id="JAVDRD010000006">
    <property type="protein sequence ID" value="MDR6511830.1"/>
    <property type="molecule type" value="Genomic_DNA"/>
</dbReference>
<dbReference type="EC" id="3.4.14.5" evidence="4"/>
<keyword evidence="4" id="KW-0378">Hydrolase</keyword>
<dbReference type="SUPFAM" id="SSF82171">
    <property type="entry name" value="DPP6 N-terminal domain-like"/>
    <property type="match status" value="1"/>
</dbReference>
<feature type="domain" description="Peptidase S9 prolyl oligopeptidase catalytic" evidence="2">
    <location>
        <begin position="554"/>
        <end position="747"/>
    </location>
</feature>
<sequence>MQFRLHLLATALVCAPVLAHAAPAGTAPVTAPSAAPVLTLERVFASPSLNGPTPRGVQLSPDGRYLTLLKNRADDRERFDLWGFDRKTGKWSMLVDSLKLSSGRVLSEAEKMQRERQRIGDLKGIVSYDWASDSKTVLVPLDGDLLLAGLDGKVRKIAGTTGGELNPRLGPQGDTLAFVRDRRLWIAPADGKAPPRAITPEESAETVHWGEAEFVAQEELNRMSGFWWAPDEKRLAVERFDEAAVGVVTRAAIGADGTRTYDQRYPAAGGANADVSLWLMDADGGHRVQVDLGADKDIYLGRVDWASDGKTLYVQRLDRAQTRLDMLAVDPATGASHVLFTEQAHEKSWINLSSNYRFLDDGSLIWWSERDGFGHLYRRFKDGRWQQLTKGDWVVTDLVGVDQKTGRVYFAGTRDDVLAGQVYALSLTAPDKIARLTDLAFDNKASMDGKGQALIVTRSADAQPPQSYLADAHGKRLAWIEENKVDAAHAYAPYLAAHRPATFGTIAAADGTPLHYMMITPPMVPGKRYPVFTYHYGGPTANVVHKGWQGALAQAIVAKGYIYFALDNRGSENRGVDFGSKIWHAMGTVEVEDQLAGAQWLKTQPYVDPARVSTFGWSYGGYMTVKMLEAHPGVWAAGIAVAPVTKWELYDTAYTERYLGNPKQVPEVYKAAGALEQTGQIRDPLLLVHGMADDNVVFENSTALIAKMQGEAIPFEMMLYPGYTHRISGPKVSQHLYETMFRFLDRNGAGSGK</sequence>
<protein>
    <submittedName>
        <fullName evidence="4">Dipeptidyl-peptidase-4</fullName>
        <ecNumber evidence="4">3.4.14.5</ecNumber>
    </submittedName>
</protein>
<dbReference type="Pfam" id="PF00930">
    <property type="entry name" value="DPPIV_N"/>
    <property type="match status" value="1"/>
</dbReference>
<feature type="chain" id="PRO_5045881909" evidence="1">
    <location>
        <begin position="22"/>
        <end position="753"/>
    </location>
</feature>
<dbReference type="PANTHER" id="PTHR11731:SF193">
    <property type="entry name" value="DIPEPTIDYL PEPTIDASE 9"/>
    <property type="match status" value="1"/>
</dbReference>